<evidence type="ECO:0000256" key="1">
    <source>
        <dbReference type="ARBA" id="ARBA00022714"/>
    </source>
</evidence>
<evidence type="ECO:0000256" key="4">
    <source>
        <dbReference type="ARBA" id="ARBA00023014"/>
    </source>
</evidence>
<dbReference type="EMBL" id="EU016587">
    <property type="protein sequence ID" value="ABZ06895.1"/>
    <property type="molecule type" value="Genomic_DNA"/>
</dbReference>
<dbReference type="GO" id="GO:0046872">
    <property type="term" value="F:metal ion binding"/>
    <property type="evidence" value="ECO:0007669"/>
    <property type="project" value="UniProtKB-KW"/>
</dbReference>
<keyword evidence="2" id="KW-0479">Metal-binding</keyword>
<evidence type="ECO:0000256" key="3">
    <source>
        <dbReference type="ARBA" id="ARBA00023004"/>
    </source>
</evidence>
<dbReference type="AlphaFoldDB" id="B3T2T6"/>
<proteinExistence type="predicted"/>
<gene>
    <name evidence="6" type="ORF">ALOHA_HF4000ANIW93H17ctg1g8</name>
</gene>
<dbReference type="Pfam" id="PF00355">
    <property type="entry name" value="Rieske"/>
    <property type="match status" value="1"/>
</dbReference>
<dbReference type="Gene3D" id="2.102.10.10">
    <property type="entry name" value="Rieske [2Fe-2S] iron-sulphur domain"/>
    <property type="match status" value="1"/>
</dbReference>
<organism evidence="6">
    <name type="scientific">uncultured marine crenarchaeote HF4000_ANIW93H17</name>
    <dbReference type="NCBI Taxonomy" id="455564"/>
    <lineage>
        <taxon>Archaea</taxon>
        <taxon>Nitrososphaerota</taxon>
        <taxon>Nitrososphaeria</taxon>
        <taxon>Nitrosopumilales</taxon>
        <taxon>environmental samples</taxon>
    </lineage>
</organism>
<keyword evidence="4" id="KW-0411">Iron-sulfur</keyword>
<evidence type="ECO:0000313" key="6">
    <source>
        <dbReference type="EMBL" id="ABZ06895.1"/>
    </source>
</evidence>
<dbReference type="GO" id="GO:0051537">
    <property type="term" value="F:2 iron, 2 sulfur cluster binding"/>
    <property type="evidence" value="ECO:0007669"/>
    <property type="project" value="UniProtKB-KW"/>
</dbReference>
<dbReference type="InterPro" id="IPR036922">
    <property type="entry name" value="Rieske_2Fe-2S_sf"/>
</dbReference>
<reference evidence="6" key="1">
    <citation type="journal article" date="2008" name="ISME J.">
        <title>Genomic patterns of recombination, clonal divergence and environment in marine microbial populations.</title>
        <authorList>
            <person name="Konstantinidis K.T."/>
            <person name="Delong E.F."/>
        </authorList>
    </citation>
    <scope>NUCLEOTIDE SEQUENCE</scope>
</reference>
<evidence type="ECO:0000256" key="2">
    <source>
        <dbReference type="ARBA" id="ARBA00022723"/>
    </source>
</evidence>
<accession>B3T2T6</accession>
<evidence type="ECO:0000259" key="5">
    <source>
        <dbReference type="PROSITE" id="PS51296"/>
    </source>
</evidence>
<protein>
    <submittedName>
        <fullName evidence="6">Putative Rieske [2Fe-2S] domain protein</fullName>
    </submittedName>
</protein>
<sequence length="104" mass="11824">MLTKWVKVCKTNELNDGQLLSFDYDDKKIMLAKMQGKIFATDRTCTHEEADLSMGILSEQGVTCPLHFSVFNLENGNPENLPAEKPLETFNIKTNENEIYVEVP</sequence>
<dbReference type="PROSITE" id="PS51296">
    <property type="entry name" value="RIESKE"/>
    <property type="match status" value="1"/>
</dbReference>
<dbReference type="PANTHER" id="PTHR21496:SF23">
    <property type="entry name" value="3-PHENYLPROPIONATE_CINNAMIC ACID DIOXYGENASE FERREDOXIN SUBUNIT"/>
    <property type="match status" value="1"/>
</dbReference>
<keyword evidence="1" id="KW-0001">2Fe-2S</keyword>
<dbReference type="PANTHER" id="PTHR21496">
    <property type="entry name" value="FERREDOXIN-RELATED"/>
    <property type="match status" value="1"/>
</dbReference>
<dbReference type="CDD" id="cd03528">
    <property type="entry name" value="Rieske_RO_ferredoxin"/>
    <property type="match status" value="1"/>
</dbReference>
<dbReference type="InterPro" id="IPR017941">
    <property type="entry name" value="Rieske_2Fe-2S"/>
</dbReference>
<dbReference type="SUPFAM" id="SSF50022">
    <property type="entry name" value="ISP domain"/>
    <property type="match status" value="1"/>
</dbReference>
<keyword evidence="3" id="KW-0408">Iron</keyword>
<name>B3T2T6_9ARCH</name>
<feature type="domain" description="Rieske" evidence="5">
    <location>
        <begin position="6"/>
        <end position="101"/>
    </location>
</feature>